<evidence type="ECO:0000259" key="4">
    <source>
        <dbReference type="Pfam" id="PF23647"/>
    </source>
</evidence>
<comment type="similarity">
    <text evidence="1">Belongs to the TRAPPC13 family.</text>
</comment>
<reference evidence="5 6" key="1">
    <citation type="journal article" date="2010" name="Cell">
        <title>The genome of Naegleria gruberi illuminates early eukaryotic versatility.</title>
        <authorList>
            <person name="Fritz-Laylin L.K."/>
            <person name="Prochnik S.E."/>
            <person name="Ginger M.L."/>
            <person name="Dacks J.B."/>
            <person name="Carpenter M.L."/>
            <person name="Field M.C."/>
            <person name="Kuo A."/>
            <person name="Paredez A."/>
            <person name="Chapman J."/>
            <person name="Pham J."/>
            <person name="Shu S."/>
            <person name="Neupane R."/>
            <person name="Cipriano M."/>
            <person name="Mancuso J."/>
            <person name="Tu H."/>
            <person name="Salamov A."/>
            <person name="Lindquist E."/>
            <person name="Shapiro H."/>
            <person name="Lucas S."/>
            <person name="Grigoriev I.V."/>
            <person name="Cande W.Z."/>
            <person name="Fulton C."/>
            <person name="Rokhsar D.S."/>
            <person name="Dawson S.C."/>
        </authorList>
    </citation>
    <scope>NUCLEOTIDE SEQUENCE [LARGE SCALE GENOMIC DNA]</scope>
    <source>
        <strain evidence="5 6">NEG-M</strain>
    </source>
</reference>
<dbReference type="Pfam" id="PF23643">
    <property type="entry name" value="TRAPPC13_C"/>
    <property type="match status" value="1"/>
</dbReference>
<evidence type="ECO:0000313" key="5">
    <source>
        <dbReference type="EMBL" id="EFC41388.1"/>
    </source>
</evidence>
<dbReference type="STRING" id="5762.D2VP90"/>
<dbReference type="InterPro" id="IPR055427">
    <property type="entry name" value="TRAPPC13_N"/>
</dbReference>
<accession>D2VP90</accession>
<evidence type="ECO:0000313" key="6">
    <source>
        <dbReference type="Proteomes" id="UP000006671"/>
    </source>
</evidence>
<dbReference type="GO" id="GO:1990072">
    <property type="term" value="C:TRAPPIII protein complex"/>
    <property type="evidence" value="ECO:0007669"/>
    <property type="project" value="TreeGrafter"/>
</dbReference>
<dbReference type="eggNOG" id="KOG2625">
    <property type="taxonomic scope" value="Eukaryota"/>
</dbReference>
<dbReference type="GeneID" id="8850679"/>
<evidence type="ECO:0008006" key="7">
    <source>
        <dbReference type="Google" id="ProtNLM"/>
    </source>
</evidence>
<dbReference type="VEuPathDB" id="AmoebaDB:NAEGRDRAFT_80726"/>
<name>D2VP90_NAEGR</name>
<dbReference type="KEGG" id="ngr:NAEGRDRAFT_80726"/>
<dbReference type="RefSeq" id="XP_002674132.1">
    <property type="nucleotide sequence ID" value="XM_002674086.1"/>
</dbReference>
<dbReference type="OrthoDB" id="10250284at2759"/>
<dbReference type="InterPro" id="IPR055429">
    <property type="entry name" value="TRAPPC13_M"/>
</dbReference>
<dbReference type="EMBL" id="GG738886">
    <property type="protein sequence ID" value="EFC41388.1"/>
    <property type="molecule type" value="Genomic_DNA"/>
</dbReference>
<protein>
    <recommendedName>
        <fullName evidence="7">Trafficking protein particle complex subunit 13</fullName>
    </recommendedName>
</protein>
<dbReference type="PANTHER" id="PTHR13134">
    <property type="entry name" value="TRAFFICKING PROTEIN PARTICLE COMPLEX SUBUNIT 13"/>
    <property type="match status" value="1"/>
</dbReference>
<evidence type="ECO:0000256" key="1">
    <source>
        <dbReference type="ARBA" id="ARBA00010785"/>
    </source>
</evidence>
<feature type="domain" description="Trafficking protein particle complex subunit 13 C-terminal" evidence="3">
    <location>
        <begin position="388"/>
        <end position="471"/>
    </location>
</feature>
<sequence length="483" mass="54448">MSDQLYGRQSVMLQPMVETPHPISIKLMRLKKPDFSLTVPILPEKTDALGDYKLFYKTPNYVSDVKSIYGNEMPLRASQQQQQKEDTLIEIPGLEDNGKSLLDRCIIFDSLGYNDGWCLPSAPGAIYVGEHLKCYISLHNESYKVIQNISVTAELVTGKGKTTKQTLLDISSTPLDQLGSKTNKDFIIEHPLTSSDDIQDDEDKTVLTCLVSYYDPEEGRVRSFRKHFPFKVYDPLGMKVKVNTFGNHVFVQLDLQNLTQTPSLYIESVKFEPNFGYELMDQSVHNTSENYFEHPLLRGESKRFLFELVPNSKNRAMNVTQNSVFLGKISLQWKNTMGECGMLLTNPIPHKLIPKQDLEASIIGFTSSIPDEFTILGSNNNNNTQESFTLYTPFYAVCEITNYSKDVMDLSIHLDSDKMYPLAINGSSLQAVGELQPLKSRHVFIPLFPLQRGAHLVAGKGILVKDKKSQKAVALSAKPIMIE</sequence>
<feature type="domain" description="Trafficking protein particle complex subunit 13 middle" evidence="4">
    <location>
        <begin position="239"/>
        <end position="348"/>
    </location>
</feature>
<proteinExistence type="inferred from homology"/>
<dbReference type="AlphaFoldDB" id="D2VP90"/>
<gene>
    <name evidence="5" type="ORF">NAEGRDRAFT_80726</name>
</gene>
<dbReference type="Pfam" id="PF06159">
    <property type="entry name" value="TRAPPC13_N"/>
    <property type="match status" value="1"/>
</dbReference>
<evidence type="ECO:0000259" key="2">
    <source>
        <dbReference type="Pfam" id="PF06159"/>
    </source>
</evidence>
<feature type="domain" description="Trafficking protein particle complex subunit 13 N-terminal" evidence="2">
    <location>
        <begin position="118"/>
        <end position="232"/>
    </location>
</feature>
<keyword evidence="6" id="KW-1185">Reference proteome</keyword>
<dbReference type="InParanoid" id="D2VP90"/>
<dbReference type="Proteomes" id="UP000006671">
    <property type="component" value="Unassembled WGS sequence"/>
</dbReference>
<dbReference type="OMA" id="YAVCEIT"/>
<dbReference type="InterPro" id="IPR055428">
    <property type="entry name" value="TRAPPC13_C"/>
</dbReference>
<dbReference type="InterPro" id="IPR010378">
    <property type="entry name" value="TRAPPC13"/>
</dbReference>
<organism evidence="6">
    <name type="scientific">Naegleria gruberi</name>
    <name type="common">Amoeba</name>
    <dbReference type="NCBI Taxonomy" id="5762"/>
    <lineage>
        <taxon>Eukaryota</taxon>
        <taxon>Discoba</taxon>
        <taxon>Heterolobosea</taxon>
        <taxon>Tetramitia</taxon>
        <taxon>Eutetramitia</taxon>
        <taxon>Vahlkampfiidae</taxon>
        <taxon>Naegleria</taxon>
    </lineage>
</organism>
<dbReference type="Pfam" id="PF23647">
    <property type="entry name" value="TRAPPC13_M"/>
    <property type="match status" value="1"/>
</dbReference>
<dbReference type="PANTHER" id="PTHR13134:SF3">
    <property type="entry name" value="TRAFFICKING PROTEIN PARTICLE COMPLEX SUBUNIT 13"/>
    <property type="match status" value="1"/>
</dbReference>
<evidence type="ECO:0000259" key="3">
    <source>
        <dbReference type="Pfam" id="PF23643"/>
    </source>
</evidence>